<name>A0A6G0W3R2_APHCR</name>
<evidence type="ECO:0000256" key="6">
    <source>
        <dbReference type="ARBA" id="ARBA00022786"/>
    </source>
</evidence>
<dbReference type="Proteomes" id="UP000478052">
    <property type="component" value="Unassembled WGS sequence"/>
</dbReference>
<feature type="domain" description="RING-type" evidence="8">
    <location>
        <begin position="286"/>
        <end position="500"/>
    </location>
</feature>
<evidence type="ECO:0000256" key="1">
    <source>
        <dbReference type="ARBA" id="ARBA00004906"/>
    </source>
</evidence>
<protein>
    <recommendedName>
        <fullName evidence="8">RING-type domain-containing protein</fullName>
    </recommendedName>
</protein>
<evidence type="ECO:0000256" key="2">
    <source>
        <dbReference type="ARBA" id="ARBA00022679"/>
    </source>
</evidence>
<accession>A0A6G0W3R2</accession>
<dbReference type="GO" id="GO:0008270">
    <property type="term" value="F:zinc ion binding"/>
    <property type="evidence" value="ECO:0007669"/>
    <property type="project" value="UniProtKB-KW"/>
</dbReference>
<keyword evidence="3" id="KW-0479">Metal-binding</keyword>
<sequence>AGTERSFKNPTTLAECIDYIQFDDYGWHTLYQNYMSNVLNVINIHSDISRLYLLLKLDVKINNLDETLLSLQIEDKIMQYPDAVQLTSNLQDVISDADPIYLDLVGEYYAYDNVKLYEFIDQIITKKKSYPRLQEYNERVNHLATIKSLRDDFTVQEFLKMCPDPVNYFTNIKLNSITIHYDESMSYLSDRFNHLSLVKLRYELHEHSFNLSKTVDSLVADPKPVCLKNKRKLFGSRHQINYKTTENIEFLKEIAYLDHKDEILNSIESVKTVHRIQVEEAKRIGNLKTCECCLDNELLTTEVFSCPVGHAFCSSCIKKGTEVAVGGSKVDIKCFADCNEEFNLTMIKSIVDDKLYQRIMRLKQAQEIKAADIEGLETCAFCDYSVILSPDHKIINCLNPECKKETCRKCREESHLPYRCDQIERAPEVEVRTMIENKMTEVLIRICYYCKRKFVKEDGCNKMICTCSKQMCYICRQPVDSSYDHFYGEKVIKNKCPLYTDENIVHTTAVEAAARLTINELKIKKPELLRNIDINKLLPAFKKPNKIPTTQKSALDINKIVATIIGQNVKDINNLKDMRSLEPQVKKPKH</sequence>
<organism evidence="9 10">
    <name type="scientific">Aphis craccivora</name>
    <name type="common">Cowpea aphid</name>
    <dbReference type="NCBI Taxonomy" id="307492"/>
    <lineage>
        <taxon>Eukaryota</taxon>
        <taxon>Metazoa</taxon>
        <taxon>Ecdysozoa</taxon>
        <taxon>Arthropoda</taxon>
        <taxon>Hexapoda</taxon>
        <taxon>Insecta</taxon>
        <taxon>Pterygota</taxon>
        <taxon>Neoptera</taxon>
        <taxon>Paraneoptera</taxon>
        <taxon>Hemiptera</taxon>
        <taxon>Sternorrhyncha</taxon>
        <taxon>Aphidomorpha</taxon>
        <taxon>Aphidoidea</taxon>
        <taxon>Aphididae</taxon>
        <taxon>Aphidini</taxon>
        <taxon>Aphis</taxon>
        <taxon>Aphis</taxon>
    </lineage>
</organism>
<evidence type="ECO:0000313" key="9">
    <source>
        <dbReference type="EMBL" id="KAF0721583.1"/>
    </source>
</evidence>
<dbReference type="PROSITE" id="PS51873">
    <property type="entry name" value="TRIAD"/>
    <property type="match status" value="1"/>
</dbReference>
<dbReference type="InterPro" id="IPR047545">
    <property type="entry name" value="BRcat_RBR_RNF216"/>
</dbReference>
<dbReference type="CDD" id="cd20353">
    <property type="entry name" value="Rcat_RBR_RNF216"/>
    <property type="match status" value="1"/>
</dbReference>
<keyword evidence="10" id="KW-1185">Reference proteome</keyword>
<dbReference type="SUPFAM" id="SSF57850">
    <property type="entry name" value="RING/U-box"/>
    <property type="match status" value="3"/>
</dbReference>
<dbReference type="EMBL" id="VUJU01009155">
    <property type="protein sequence ID" value="KAF0721583.1"/>
    <property type="molecule type" value="Genomic_DNA"/>
</dbReference>
<reference evidence="9 10" key="1">
    <citation type="submission" date="2019-08" db="EMBL/GenBank/DDBJ databases">
        <title>Whole genome of Aphis craccivora.</title>
        <authorList>
            <person name="Voronova N.V."/>
            <person name="Shulinski R.S."/>
            <person name="Bandarenka Y.V."/>
            <person name="Zhorov D.G."/>
            <person name="Warner D."/>
        </authorList>
    </citation>
    <scope>NUCLEOTIDE SEQUENCE [LARGE SCALE GENOMIC DNA]</scope>
    <source>
        <strain evidence="9">180601</strain>
        <tissue evidence="9">Whole Body</tissue>
    </source>
</reference>
<evidence type="ECO:0000256" key="5">
    <source>
        <dbReference type="ARBA" id="ARBA00022771"/>
    </source>
</evidence>
<evidence type="ECO:0000256" key="4">
    <source>
        <dbReference type="ARBA" id="ARBA00022737"/>
    </source>
</evidence>
<dbReference type="AlphaFoldDB" id="A0A6G0W3R2"/>
<evidence type="ECO:0000256" key="3">
    <source>
        <dbReference type="ARBA" id="ARBA00022723"/>
    </source>
</evidence>
<dbReference type="GO" id="GO:0016740">
    <property type="term" value="F:transferase activity"/>
    <property type="evidence" value="ECO:0007669"/>
    <property type="project" value="UniProtKB-KW"/>
</dbReference>
<dbReference type="Gene3D" id="1.20.120.1750">
    <property type="match status" value="1"/>
</dbReference>
<evidence type="ECO:0000259" key="8">
    <source>
        <dbReference type="PROSITE" id="PS51873"/>
    </source>
</evidence>
<gene>
    <name evidence="9" type="ORF">FWK35_00028586</name>
</gene>
<feature type="non-terminal residue" evidence="9">
    <location>
        <position position="1"/>
    </location>
</feature>
<dbReference type="CDD" id="cd20339">
    <property type="entry name" value="BRcat_RBR_RNF216"/>
    <property type="match status" value="1"/>
</dbReference>
<keyword evidence="5" id="KW-0863">Zinc-finger</keyword>
<dbReference type="PANTHER" id="PTHR22770:SF47">
    <property type="entry name" value="E3 UBIQUITIN-PROTEIN LIGASE RNF216"/>
    <property type="match status" value="1"/>
</dbReference>
<dbReference type="InterPro" id="IPR044066">
    <property type="entry name" value="TRIAD_supradom"/>
</dbReference>
<evidence type="ECO:0000256" key="7">
    <source>
        <dbReference type="ARBA" id="ARBA00022833"/>
    </source>
</evidence>
<proteinExistence type="predicted"/>
<comment type="caution">
    <text evidence="9">The sequence shown here is derived from an EMBL/GenBank/DDBJ whole genome shotgun (WGS) entry which is preliminary data.</text>
</comment>
<dbReference type="Pfam" id="PF26200">
    <property type="entry name" value="Rcat_RNF216"/>
    <property type="match status" value="1"/>
</dbReference>
<keyword evidence="6" id="KW-0833">Ubl conjugation pathway</keyword>
<dbReference type="InterPro" id="IPR051628">
    <property type="entry name" value="LUBAC_E3_Ligases"/>
</dbReference>
<keyword evidence="2" id="KW-0808">Transferase</keyword>
<dbReference type="InterPro" id="IPR047546">
    <property type="entry name" value="Rcat_RBR_RNF216"/>
</dbReference>
<dbReference type="PANTHER" id="PTHR22770">
    <property type="entry name" value="UBIQUITIN CONJUGATING ENZYME 7 INTERACTING PROTEIN-RELATED"/>
    <property type="match status" value="1"/>
</dbReference>
<evidence type="ECO:0000313" key="10">
    <source>
        <dbReference type="Proteomes" id="UP000478052"/>
    </source>
</evidence>
<dbReference type="OrthoDB" id="10009520at2759"/>
<keyword evidence="7" id="KW-0862">Zinc</keyword>
<keyword evidence="4" id="KW-0677">Repeat</keyword>
<comment type="pathway">
    <text evidence="1">Protein modification; protein ubiquitination.</text>
</comment>